<feature type="domain" description="MobA/VirD2-like nuclease" evidence="2">
    <location>
        <begin position="69"/>
        <end position="164"/>
    </location>
</feature>
<feature type="compositionally biased region" description="Low complexity" evidence="1">
    <location>
        <begin position="697"/>
        <end position="716"/>
    </location>
</feature>
<dbReference type="RefSeq" id="WP_359659258.1">
    <property type="nucleotide sequence ID" value="NZ_JBEXZP010000525.1"/>
</dbReference>
<dbReference type="InterPro" id="IPR005094">
    <property type="entry name" value="Endonuclease_MobA/VirD2"/>
</dbReference>
<proteinExistence type="predicted"/>
<accession>A0ABV2WGE7</accession>
<sequence length="738" mass="78192">MIPKKAKAGGRTTGLLYYLYGPGRANEHVDPHMVAAWDAGVLDPGRTDGTSIPVLASLLDAPVFALEGKTPDQHVYHVPVANDASDRILSDEEWADVAREIMDAAGIAPKGDPMGARWVAIRHDPQHIHIVATLARQDGRAPNIRRDMVKMQARARELEVKYGLRQLTSGDKTASRWPTTAEAEKAKRMGRDETPRTILQGRVREAAAGARSDAEFFGALERAGLRLKKRTAPDGAITGYTVALPGDRTGAGRAVWFSGSQLAPDLSLPRVRERWNGSTAQGPAGKVTSRADAWQLAAEHVHQAAAILGQAGDAAGAGEMVALSDLLTTYAAQAPTEVRQELRDAARAFERAGRAPTSRQMNSAACHHLQTAAQLLVMSSSLAANGSEAAAAITILVAVALAVVAAQRFHQAAQHRAQEQAAARAGAHLRAATEVAYGASTVSGQRRGSRATWQRTTMQPDGPALVETYAPVVRQAIPTVAARVLDEAAWPALAATLKQAESAGYDPARVLAEVAALRGFGDAESVAEVLVWRLQRRMETDTRNTSITEPTKPTTSRTQPAPEGTGTTGETRTPTKPKTTDEDGEEAPAGPITPPPVVSRGASIEATPLGGDDAPNFGDAVRQAVPEYASTVLADPASATLAAYLIKASGEGHPPAELLAEVAAARDLADADSVAQVLTWRLQGRLQRTGTTPPLPRATTSRRTTPTRPTQTPGERTAAERAAQEAALRRNQARGPRR</sequence>
<evidence type="ECO:0000313" key="4">
    <source>
        <dbReference type="Proteomes" id="UP001550378"/>
    </source>
</evidence>
<keyword evidence="4" id="KW-1185">Reference proteome</keyword>
<gene>
    <name evidence="3" type="ORF">ABZ508_34160</name>
</gene>
<comment type="caution">
    <text evidence="3">The sequence shown here is derived from an EMBL/GenBank/DDBJ whole genome shotgun (WGS) entry which is preliminary data.</text>
</comment>
<evidence type="ECO:0000256" key="1">
    <source>
        <dbReference type="SAM" id="MobiDB-lite"/>
    </source>
</evidence>
<name>A0ABV2WGE7_9ACTN</name>
<protein>
    <submittedName>
        <fullName evidence="3">Mobilization protein</fullName>
    </submittedName>
</protein>
<feature type="region of interest" description="Disordered" evidence="1">
    <location>
        <begin position="685"/>
        <end position="738"/>
    </location>
</feature>
<evidence type="ECO:0000313" key="3">
    <source>
        <dbReference type="EMBL" id="MEU0712406.1"/>
    </source>
</evidence>
<dbReference type="EMBL" id="JBEXZR010000058">
    <property type="protein sequence ID" value="MEU0712406.1"/>
    <property type="molecule type" value="Genomic_DNA"/>
</dbReference>
<dbReference type="Proteomes" id="UP001550378">
    <property type="component" value="Unassembled WGS sequence"/>
</dbReference>
<reference evidence="3 4" key="1">
    <citation type="submission" date="2024-06" db="EMBL/GenBank/DDBJ databases">
        <title>The Natural Products Discovery Center: Release of the First 8490 Sequenced Strains for Exploring Actinobacteria Biosynthetic Diversity.</title>
        <authorList>
            <person name="Kalkreuter E."/>
            <person name="Kautsar S.A."/>
            <person name="Yang D."/>
            <person name="Bader C.D."/>
            <person name="Teijaro C.N."/>
            <person name="Fluegel L."/>
            <person name="Davis C.M."/>
            <person name="Simpson J.R."/>
            <person name="Lauterbach L."/>
            <person name="Steele A.D."/>
            <person name="Gui C."/>
            <person name="Meng S."/>
            <person name="Li G."/>
            <person name="Viehrig K."/>
            <person name="Ye F."/>
            <person name="Su P."/>
            <person name="Kiefer A.F."/>
            <person name="Nichols A."/>
            <person name="Cepeda A.J."/>
            <person name="Yan W."/>
            <person name="Fan B."/>
            <person name="Jiang Y."/>
            <person name="Adhikari A."/>
            <person name="Zheng C.-J."/>
            <person name="Schuster L."/>
            <person name="Cowan T.M."/>
            <person name="Smanski M.J."/>
            <person name="Chevrette M.G."/>
            <person name="De Carvalho L.P.S."/>
            <person name="Shen B."/>
        </authorList>
    </citation>
    <scope>NUCLEOTIDE SEQUENCE [LARGE SCALE GENOMIC DNA]</scope>
    <source>
        <strain evidence="3 4">NPDC006337</strain>
    </source>
</reference>
<feature type="compositionally biased region" description="Basic and acidic residues" evidence="1">
    <location>
        <begin position="182"/>
        <end position="191"/>
    </location>
</feature>
<dbReference type="Pfam" id="PF03432">
    <property type="entry name" value="Relaxase"/>
    <property type="match status" value="1"/>
</dbReference>
<feature type="region of interest" description="Disordered" evidence="1">
    <location>
        <begin position="171"/>
        <end position="191"/>
    </location>
</feature>
<feature type="compositionally biased region" description="Low complexity" evidence="1">
    <location>
        <begin position="562"/>
        <end position="577"/>
    </location>
</feature>
<evidence type="ECO:0000259" key="2">
    <source>
        <dbReference type="Pfam" id="PF03432"/>
    </source>
</evidence>
<organism evidence="3 4">
    <name type="scientific">Streptomyces lavendulocolor</name>
    <dbReference type="NCBI Taxonomy" id="67316"/>
    <lineage>
        <taxon>Bacteria</taxon>
        <taxon>Bacillati</taxon>
        <taxon>Actinomycetota</taxon>
        <taxon>Actinomycetes</taxon>
        <taxon>Kitasatosporales</taxon>
        <taxon>Streptomycetaceae</taxon>
        <taxon>Streptomyces</taxon>
    </lineage>
</organism>
<feature type="compositionally biased region" description="Polar residues" evidence="1">
    <location>
        <begin position="543"/>
        <end position="559"/>
    </location>
</feature>
<feature type="region of interest" description="Disordered" evidence="1">
    <location>
        <begin position="541"/>
        <end position="598"/>
    </location>
</feature>